<dbReference type="EMBL" id="CAIIXF020000006">
    <property type="protein sequence ID" value="CAH1785948.1"/>
    <property type="molecule type" value="Genomic_DNA"/>
</dbReference>
<dbReference type="SUPFAM" id="SSF47240">
    <property type="entry name" value="Ferritin-like"/>
    <property type="match status" value="1"/>
</dbReference>
<dbReference type="OrthoDB" id="6345439at2759"/>
<feature type="non-terminal residue" evidence="5">
    <location>
        <position position="417"/>
    </location>
</feature>
<dbReference type="SUPFAM" id="SSF49854">
    <property type="entry name" value="Spermadhesin, CUB domain"/>
    <property type="match status" value="2"/>
</dbReference>
<feature type="domain" description="CUB" evidence="4">
    <location>
        <begin position="122"/>
        <end position="233"/>
    </location>
</feature>
<dbReference type="PANTHER" id="PTHR24251:SF37">
    <property type="entry name" value="CUB DOMAIN-CONTAINING PROTEIN"/>
    <property type="match status" value="1"/>
</dbReference>
<organism evidence="5 6">
    <name type="scientific">Owenia fusiformis</name>
    <name type="common">Polychaete worm</name>
    <dbReference type="NCBI Taxonomy" id="6347"/>
    <lineage>
        <taxon>Eukaryota</taxon>
        <taxon>Metazoa</taxon>
        <taxon>Spiralia</taxon>
        <taxon>Lophotrochozoa</taxon>
        <taxon>Annelida</taxon>
        <taxon>Polychaeta</taxon>
        <taxon>Sedentaria</taxon>
        <taxon>Canalipalpata</taxon>
        <taxon>Sabellida</taxon>
        <taxon>Oweniida</taxon>
        <taxon>Oweniidae</taxon>
        <taxon>Owenia</taxon>
    </lineage>
</organism>
<proteinExistence type="predicted"/>
<evidence type="ECO:0000313" key="5">
    <source>
        <dbReference type="EMBL" id="CAH1785948.1"/>
    </source>
</evidence>
<evidence type="ECO:0000256" key="1">
    <source>
        <dbReference type="ARBA" id="ARBA00022737"/>
    </source>
</evidence>
<feature type="domain" description="CUB" evidence="4">
    <location>
        <begin position="2"/>
        <end position="120"/>
    </location>
</feature>
<feature type="disulfide bond" evidence="3">
    <location>
        <begin position="122"/>
        <end position="149"/>
    </location>
</feature>
<dbReference type="Gene3D" id="1.20.1260.10">
    <property type="match status" value="1"/>
</dbReference>
<dbReference type="PANTHER" id="PTHR24251">
    <property type="entry name" value="OVOCHYMASE-RELATED"/>
    <property type="match status" value="1"/>
</dbReference>
<dbReference type="SMART" id="SM00042">
    <property type="entry name" value="CUB"/>
    <property type="match status" value="2"/>
</dbReference>
<evidence type="ECO:0000313" key="6">
    <source>
        <dbReference type="Proteomes" id="UP000749559"/>
    </source>
</evidence>
<dbReference type="FunFam" id="2.60.120.290:FF:000005">
    <property type="entry name" value="Procollagen C-endopeptidase enhancer 1"/>
    <property type="match status" value="2"/>
</dbReference>
<dbReference type="Pfam" id="PF00431">
    <property type="entry name" value="CUB"/>
    <property type="match status" value="2"/>
</dbReference>
<dbReference type="InterPro" id="IPR000859">
    <property type="entry name" value="CUB_dom"/>
</dbReference>
<keyword evidence="2 3" id="KW-1015">Disulfide bond</keyword>
<gene>
    <name evidence="5" type="ORF">OFUS_LOCUS11941</name>
</gene>
<dbReference type="GO" id="GO:0008199">
    <property type="term" value="F:ferric iron binding"/>
    <property type="evidence" value="ECO:0007669"/>
    <property type="project" value="InterPro"/>
</dbReference>
<keyword evidence="1" id="KW-0677">Repeat</keyword>
<dbReference type="CDD" id="cd00041">
    <property type="entry name" value="CUB"/>
    <property type="match status" value="2"/>
</dbReference>
<dbReference type="InterPro" id="IPR035914">
    <property type="entry name" value="Sperma_CUB_dom_sf"/>
</dbReference>
<protein>
    <recommendedName>
        <fullName evidence="4">CUB domain-containing protein</fullName>
    </recommendedName>
</protein>
<dbReference type="InterPro" id="IPR008331">
    <property type="entry name" value="Ferritin_DPS_dom"/>
</dbReference>
<evidence type="ECO:0000256" key="3">
    <source>
        <dbReference type="PROSITE-ProRule" id="PRU00059"/>
    </source>
</evidence>
<dbReference type="InterPro" id="IPR009078">
    <property type="entry name" value="Ferritin-like_SF"/>
</dbReference>
<comment type="caution">
    <text evidence="3">Lacks conserved residue(s) required for the propagation of feature annotation.</text>
</comment>
<accession>A0A8S4NXJ7</accession>
<sequence>ACGDSLVGDSGLLQYPVPFGYQNDEICIWTITVSTGKTIQVSFSVFDLEPDQDCYFDFLQIYDGPSETSPYIGRFCGDFLLVDSPVEGRGFSSTTNQLFLRFESDEIATFDGFELSWTASDCGGSQIGTRGSLRYPLVIGTDYSTLENCAWLITVSTNEEIQLLFSRFDINCQVGLDFLRIYDGPSVTSSLIGEYCGTQAPIGIRSTTNTLYLWFSSDIFGVAKGFEVTLFSSCSSVVRKTNTFARFYLTNAHNQMDGLAYSTLSMGFYFKRDDVAFLDVADFFVSFSNFMWREADAVKYYITDRGDCVVIDAINVAYSNDWCFYDAFEKTMEAIRDYLTQLKLAGEEAKTFEDQATVEFVKKMTSRHEEILKQFSVYLENSRRAERTKSEAWLFNKLNKWLKFDDIIDDDMIIKNI</sequence>
<dbReference type="AlphaFoldDB" id="A0A8S4NXJ7"/>
<dbReference type="PROSITE" id="PS01180">
    <property type="entry name" value="CUB"/>
    <property type="match status" value="2"/>
</dbReference>
<name>A0A8S4NXJ7_OWEFU</name>
<evidence type="ECO:0000259" key="4">
    <source>
        <dbReference type="PROSITE" id="PS01180"/>
    </source>
</evidence>
<evidence type="ECO:0000256" key="2">
    <source>
        <dbReference type="ARBA" id="ARBA00023157"/>
    </source>
</evidence>
<dbReference type="Pfam" id="PF00210">
    <property type="entry name" value="Ferritin"/>
    <property type="match status" value="1"/>
</dbReference>
<comment type="caution">
    <text evidence="5">The sequence shown here is derived from an EMBL/GenBank/DDBJ whole genome shotgun (WGS) entry which is preliminary data.</text>
</comment>
<keyword evidence="6" id="KW-1185">Reference proteome</keyword>
<reference evidence="5" key="1">
    <citation type="submission" date="2022-03" db="EMBL/GenBank/DDBJ databases">
        <authorList>
            <person name="Martin C."/>
        </authorList>
    </citation>
    <scope>NUCLEOTIDE SEQUENCE</scope>
</reference>
<dbReference type="Gene3D" id="2.60.120.290">
    <property type="entry name" value="Spermadhesin, CUB domain"/>
    <property type="match status" value="2"/>
</dbReference>
<dbReference type="Proteomes" id="UP000749559">
    <property type="component" value="Unassembled WGS sequence"/>
</dbReference>
<dbReference type="InterPro" id="IPR012347">
    <property type="entry name" value="Ferritin-like"/>
</dbReference>